<dbReference type="OrthoDB" id="10677135at2759"/>
<feature type="compositionally biased region" description="Low complexity" evidence="1">
    <location>
        <begin position="44"/>
        <end position="58"/>
    </location>
</feature>
<dbReference type="GeneID" id="25987186"/>
<evidence type="ECO:0000313" key="3">
    <source>
        <dbReference type="Proteomes" id="UP000002748"/>
    </source>
</evidence>
<evidence type="ECO:0000313" key="2">
    <source>
        <dbReference type="EMBL" id="EJT52541.1"/>
    </source>
</evidence>
<name>J5TSK2_TRIAS</name>
<dbReference type="KEGG" id="tasa:A1Q1_03673"/>
<dbReference type="AlphaFoldDB" id="J5TSK2"/>
<proteinExistence type="predicted"/>
<protein>
    <recommendedName>
        <fullName evidence="4">F-box domain-containing protein</fullName>
    </recommendedName>
</protein>
<feature type="region of interest" description="Disordered" evidence="1">
    <location>
        <begin position="1"/>
        <end position="60"/>
    </location>
</feature>
<accession>J5TSK2</accession>
<comment type="caution">
    <text evidence="2">The sequence shown here is derived from an EMBL/GenBank/DDBJ whole genome shotgun (WGS) entry which is preliminary data.</text>
</comment>
<dbReference type="Proteomes" id="UP000002748">
    <property type="component" value="Unassembled WGS sequence"/>
</dbReference>
<organism evidence="2 3">
    <name type="scientific">Trichosporon asahii var. asahii (strain ATCC 90039 / CBS 2479 / JCM 2466 / KCTC 7840 / NBRC 103889/ NCYC 2677 / UAMH 7654)</name>
    <name type="common">Yeast</name>
    <dbReference type="NCBI Taxonomy" id="1186058"/>
    <lineage>
        <taxon>Eukaryota</taxon>
        <taxon>Fungi</taxon>
        <taxon>Dikarya</taxon>
        <taxon>Basidiomycota</taxon>
        <taxon>Agaricomycotina</taxon>
        <taxon>Tremellomycetes</taxon>
        <taxon>Trichosporonales</taxon>
        <taxon>Trichosporonaceae</taxon>
        <taxon>Trichosporon</taxon>
    </lineage>
</organism>
<feature type="region of interest" description="Disordered" evidence="1">
    <location>
        <begin position="126"/>
        <end position="148"/>
    </location>
</feature>
<dbReference type="VEuPathDB" id="FungiDB:A1Q1_03673"/>
<dbReference type="HOGENOM" id="CLU_1054436_0_0_1"/>
<evidence type="ECO:0000256" key="1">
    <source>
        <dbReference type="SAM" id="MobiDB-lite"/>
    </source>
</evidence>
<gene>
    <name evidence="2" type="ORF">A1Q1_03673</name>
</gene>
<sequence length="270" mass="29165">MGDTRSPVPSSSPAPSPWKHACGHASLAEPSGPPLSTTDADAGSSTPSMPSTPSTSSSGVAPVLDHSCFPHIVDDILLFSSHNTRLSFRATSRAFKSLVDRLYSERVVANDAGLFTPSGRLIPFLSPFSSPSSTPPSTPTSPYRPEHPEQPVIRRLDVMCEWALPAVEAALARLTLDTVHVHGQCRSVHVECDTLVLHAALELTGPRVRTLVLDIDAPKGFTYFVKRPSIPADNTFVVVHPDVELLLDCDGEVTQLSHEEWAFLENCRSL</sequence>
<dbReference type="EMBL" id="ALBS01000023">
    <property type="protein sequence ID" value="EJT52541.1"/>
    <property type="molecule type" value="Genomic_DNA"/>
</dbReference>
<dbReference type="RefSeq" id="XP_014183762.1">
    <property type="nucleotide sequence ID" value="XM_014328287.1"/>
</dbReference>
<reference evidence="2 3" key="1">
    <citation type="journal article" date="2012" name="Eukaryot. Cell">
        <title>Draft genome sequence of CBS 2479, the standard type strain of Trichosporon asahii.</title>
        <authorList>
            <person name="Yang R.Y."/>
            <person name="Li H.T."/>
            <person name="Zhu H."/>
            <person name="Zhou G.P."/>
            <person name="Wang M."/>
            <person name="Wang L."/>
        </authorList>
    </citation>
    <scope>NUCLEOTIDE SEQUENCE [LARGE SCALE GENOMIC DNA]</scope>
    <source>
        <strain evidence="3">ATCC 90039 / CBS 2479 / JCM 2466 / KCTC 7840 / NCYC 2677 / UAMH 7654</strain>
    </source>
</reference>
<evidence type="ECO:0008006" key="4">
    <source>
        <dbReference type="Google" id="ProtNLM"/>
    </source>
</evidence>